<protein>
    <recommendedName>
        <fullName evidence="6">Autophagy-related protein 27</fullName>
    </recommendedName>
</protein>
<evidence type="ECO:0000256" key="11">
    <source>
        <dbReference type="ARBA" id="ARBA00022989"/>
    </source>
</evidence>
<dbReference type="Proteomes" id="UP000193560">
    <property type="component" value="Unassembled WGS sequence"/>
</dbReference>
<keyword evidence="22" id="KW-1185">Reference proteome</keyword>
<feature type="signal peptide" evidence="19">
    <location>
        <begin position="1"/>
        <end position="15"/>
    </location>
</feature>
<evidence type="ECO:0000259" key="20">
    <source>
        <dbReference type="PROSITE" id="PS51914"/>
    </source>
</evidence>
<dbReference type="Pfam" id="PF09451">
    <property type="entry name" value="ATG27"/>
    <property type="match status" value="1"/>
</dbReference>
<keyword evidence="13" id="KW-0333">Golgi apparatus</keyword>
<dbReference type="Gene3D" id="2.70.130.10">
    <property type="entry name" value="Mannose-6-phosphate receptor binding domain"/>
    <property type="match status" value="1"/>
</dbReference>
<evidence type="ECO:0000256" key="18">
    <source>
        <dbReference type="SAM" id="Phobius"/>
    </source>
</evidence>
<dbReference type="GO" id="GO:0030659">
    <property type="term" value="C:cytoplasmic vesicle membrane"/>
    <property type="evidence" value="ECO:0007669"/>
    <property type="project" value="UniProtKB-SubCell"/>
</dbReference>
<proteinExistence type="inferred from homology"/>
<dbReference type="GO" id="GO:0015031">
    <property type="term" value="P:protein transport"/>
    <property type="evidence" value="ECO:0007669"/>
    <property type="project" value="UniProtKB-KW"/>
</dbReference>
<sequence>MYVILLYLCILAVSAVNGLQSYCAPQYRPKSGVAYELDLSRLDTDFEIEQNSDTHPSKTSIRTKINICKSLDGMGVNDEQCDQGAYICRRVIYLKGNNQYVAVVQNIAGEFKGSNLNPVFKLLGTDDDLSKSGTQYSLTLNGGNEHGEAQSASIMLTCDSSKDRNAAPTPPEIVSYQNNVLSLTWKTPHACALKPGDDGNTADSSSTLTLFKVLLVMAGIYFIGGALYNFKQYNARGLDLIPHRDFWLDLPYIIRDLVANCVDSVMSRRRGGSGSGYVAV</sequence>
<keyword evidence="11 18" id="KW-1133">Transmembrane helix</keyword>
<accession>A0A1X2HK68</accession>
<gene>
    <name evidence="21" type="ORF">BCR42DRAFT_430224</name>
</gene>
<evidence type="ECO:0000256" key="19">
    <source>
        <dbReference type="SAM" id="SignalP"/>
    </source>
</evidence>
<comment type="similarity">
    <text evidence="5">Belongs to the ATG27 family.</text>
</comment>
<dbReference type="GO" id="GO:0034045">
    <property type="term" value="C:phagophore assembly site membrane"/>
    <property type="evidence" value="ECO:0007669"/>
    <property type="project" value="UniProtKB-SubCell"/>
</dbReference>
<evidence type="ECO:0000256" key="3">
    <source>
        <dbReference type="ARBA" id="ARBA00004472"/>
    </source>
</evidence>
<keyword evidence="12" id="KW-0072">Autophagy</keyword>
<keyword evidence="15 18" id="KW-0472">Membrane</keyword>
<dbReference type="STRING" id="90262.A0A1X2HK68"/>
<evidence type="ECO:0000256" key="13">
    <source>
        <dbReference type="ARBA" id="ARBA00023034"/>
    </source>
</evidence>
<keyword evidence="16" id="KW-1015">Disulfide bond</keyword>
<keyword evidence="17" id="KW-0968">Cytoplasmic vesicle</keyword>
<dbReference type="PANTHER" id="PTHR15071:SF13">
    <property type="entry name" value="AUTOPHAGY-RELATED PROTEIN 27"/>
    <property type="match status" value="1"/>
</dbReference>
<feature type="chain" id="PRO_5013004752" description="Autophagy-related protein 27" evidence="19">
    <location>
        <begin position="16"/>
        <end position="280"/>
    </location>
</feature>
<evidence type="ECO:0000256" key="1">
    <source>
        <dbReference type="ARBA" id="ARBA00004304"/>
    </source>
</evidence>
<evidence type="ECO:0000256" key="14">
    <source>
        <dbReference type="ARBA" id="ARBA00023128"/>
    </source>
</evidence>
<dbReference type="OrthoDB" id="29460at2759"/>
<evidence type="ECO:0000313" key="22">
    <source>
        <dbReference type="Proteomes" id="UP000193560"/>
    </source>
</evidence>
<evidence type="ECO:0000256" key="17">
    <source>
        <dbReference type="ARBA" id="ARBA00023329"/>
    </source>
</evidence>
<feature type="domain" description="MRH" evidence="20">
    <location>
        <begin position="21"/>
        <end position="193"/>
    </location>
</feature>
<keyword evidence="8 18" id="KW-0812">Transmembrane</keyword>
<evidence type="ECO:0000256" key="9">
    <source>
        <dbReference type="ARBA" id="ARBA00022729"/>
    </source>
</evidence>
<evidence type="ECO:0000256" key="16">
    <source>
        <dbReference type="ARBA" id="ARBA00023157"/>
    </source>
</evidence>
<evidence type="ECO:0000256" key="6">
    <source>
        <dbReference type="ARBA" id="ARBA00013776"/>
    </source>
</evidence>
<dbReference type="GO" id="GO:0000139">
    <property type="term" value="C:Golgi membrane"/>
    <property type="evidence" value="ECO:0007669"/>
    <property type="project" value="UniProtKB-SubCell"/>
</dbReference>
<keyword evidence="7" id="KW-0813">Transport</keyword>
<evidence type="ECO:0000313" key="21">
    <source>
        <dbReference type="EMBL" id="ORY99566.1"/>
    </source>
</evidence>
<dbReference type="InterPro" id="IPR044865">
    <property type="entry name" value="MRH_dom"/>
</dbReference>
<evidence type="ECO:0000256" key="5">
    <source>
        <dbReference type="ARBA" id="ARBA00005363"/>
    </source>
</evidence>
<dbReference type="SUPFAM" id="SSF50911">
    <property type="entry name" value="Mannose 6-phosphate receptor domain"/>
    <property type="match status" value="1"/>
</dbReference>
<dbReference type="GO" id="GO:0031966">
    <property type="term" value="C:mitochondrial membrane"/>
    <property type="evidence" value="ECO:0007669"/>
    <property type="project" value="UniProtKB-SubCell"/>
</dbReference>
<evidence type="ECO:0000256" key="10">
    <source>
        <dbReference type="ARBA" id="ARBA00022927"/>
    </source>
</evidence>
<organism evidence="21 22">
    <name type="scientific">Absidia repens</name>
    <dbReference type="NCBI Taxonomy" id="90262"/>
    <lineage>
        <taxon>Eukaryota</taxon>
        <taxon>Fungi</taxon>
        <taxon>Fungi incertae sedis</taxon>
        <taxon>Mucoromycota</taxon>
        <taxon>Mucoromycotina</taxon>
        <taxon>Mucoromycetes</taxon>
        <taxon>Mucorales</taxon>
        <taxon>Cunninghamellaceae</taxon>
        <taxon>Absidia</taxon>
    </lineage>
</organism>
<comment type="caution">
    <text evidence="21">The sequence shown here is derived from an EMBL/GenBank/DDBJ whole genome shotgun (WGS) entry which is preliminary data.</text>
</comment>
<evidence type="ECO:0000256" key="7">
    <source>
        <dbReference type="ARBA" id="ARBA00022448"/>
    </source>
</evidence>
<dbReference type="InterPro" id="IPR018939">
    <property type="entry name" value="Autophagy-rel_prot_27"/>
</dbReference>
<evidence type="ECO:0000256" key="4">
    <source>
        <dbReference type="ARBA" id="ARBA00004614"/>
    </source>
</evidence>
<evidence type="ECO:0000256" key="2">
    <source>
        <dbReference type="ARBA" id="ARBA00004358"/>
    </source>
</evidence>
<dbReference type="EMBL" id="MCGE01000061">
    <property type="protein sequence ID" value="ORY99566.1"/>
    <property type="molecule type" value="Genomic_DNA"/>
</dbReference>
<dbReference type="AlphaFoldDB" id="A0A1X2HK68"/>
<dbReference type="PROSITE" id="PS51914">
    <property type="entry name" value="MRH"/>
    <property type="match status" value="1"/>
</dbReference>
<comment type="subcellular location">
    <subcellularLocation>
        <location evidence="2">Cytoplasmic vesicle membrane</location>
        <topology evidence="2">Single-pass type I membrane protein</topology>
    </subcellularLocation>
    <subcellularLocation>
        <location evidence="4">Golgi apparatus membrane</location>
        <topology evidence="4">Single-pass type I membrane protein</topology>
    </subcellularLocation>
    <subcellularLocation>
        <location evidence="1">Mitochondrion membrane</location>
        <topology evidence="1">Single-pass membrane protein</topology>
    </subcellularLocation>
    <subcellularLocation>
        <location evidence="3">Preautophagosomal structure membrane</location>
        <topology evidence="3">Single-pass type I membrane protein</topology>
    </subcellularLocation>
</comment>
<keyword evidence="14" id="KW-0496">Mitochondrion</keyword>
<dbReference type="InterPro" id="IPR009011">
    <property type="entry name" value="Man6P_isomerase_rcpt-bd_dom_sf"/>
</dbReference>
<reference evidence="21 22" key="1">
    <citation type="submission" date="2016-07" db="EMBL/GenBank/DDBJ databases">
        <title>Pervasive Adenine N6-methylation of Active Genes in Fungi.</title>
        <authorList>
            <consortium name="DOE Joint Genome Institute"/>
            <person name="Mondo S.J."/>
            <person name="Dannebaum R.O."/>
            <person name="Kuo R.C."/>
            <person name="Labutti K."/>
            <person name="Haridas S."/>
            <person name="Kuo A."/>
            <person name="Salamov A."/>
            <person name="Ahrendt S.R."/>
            <person name="Lipzen A."/>
            <person name="Sullivan W."/>
            <person name="Andreopoulos W.B."/>
            <person name="Clum A."/>
            <person name="Lindquist E."/>
            <person name="Daum C."/>
            <person name="Ramamoorthy G.K."/>
            <person name="Gryganskyi A."/>
            <person name="Culley D."/>
            <person name="Magnuson J.K."/>
            <person name="James T.Y."/>
            <person name="O'Malley M.A."/>
            <person name="Stajich J.E."/>
            <person name="Spatafora J.W."/>
            <person name="Visel A."/>
            <person name="Grigoriev I.V."/>
        </authorList>
    </citation>
    <scope>NUCLEOTIDE SEQUENCE [LARGE SCALE GENOMIC DNA]</scope>
    <source>
        <strain evidence="21 22">NRRL 1336</strain>
    </source>
</reference>
<keyword evidence="10" id="KW-0653">Protein transport</keyword>
<dbReference type="PANTHER" id="PTHR15071">
    <property type="entry name" value="MANNOSE-6-PHOSPHATE RECEPTOR FAMILY MEMBER"/>
    <property type="match status" value="1"/>
</dbReference>
<evidence type="ECO:0000256" key="8">
    <source>
        <dbReference type="ARBA" id="ARBA00022692"/>
    </source>
</evidence>
<evidence type="ECO:0000256" key="15">
    <source>
        <dbReference type="ARBA" id="ARBA00023136"/>
    </source>
</evidence>
<keyword evidence="9 19" id="KW-0732">Signal</keyword>
<feature type="transmembrane region" description="Helical" evidence="18">
    <location>
        <begin position="210"/>
        <end position="230"/>
    </location>
</feature>
<evidence type="ECO:0000256" key="12">
    <source>
        <dbReference type="ARBA" id="ARBA00023006"/>
    </source>
</evidence>
<dbReference type="GO" id="GO:0006914">
    <property type="term" value="P:autophagy"/>
    <property type="evidence" value="ECO:0007669"/>
    <property type="project" value="UniProtKB-KW"/>
</dbReference>
<name>A0A1X2HK68_9FUNG</name>